<organism evidence="2 3">
    <name type="scientific">Streptomyces neyagawaensis</name>
    <dbReference type="NCBI Taxonomy" id="42238"/>
    <lineage>
        <taxon>Bacteria</taxon>
        <taxon>Bacillati</taxon>
        <taxon>Actinomycetota</taxon>
        <taxon>Actinomycetes</taxon>
        <taxon>Kitasatosporales</taxon>
        <taxon>Streptomycetaceae</taxon>
        <taxon>Streptomyces</taxon>
    </lineage>
</organism>
<sequence>MAWDEWERLKSRAAERQSAGMRLNQLEPGGGAPAPERYGDLRVGQADLARIGRKAFGLYNDLWDKGRRAVPSSESAAGALSRSGFALGGGLRQVATRWDEQMASLREACAHISNHMTVSTKLHAGDDHYVHGLISGIDTLDAGFDERVGAPGRPNPVYGAGGGKGGR</sequence>
<evidence type="ECO:0000256" key="1">
    <source>
        <dbReference type="SAM" id="MobiDB-lite"/>
    </source>
</evidence>
<name>A0ABV3B2S9_9ACTN</name>
<evidence type="ECO:0000313" key="3">
    <source>
        <dbReference type="Proteomes" id="UP001551189"/>
    </source>
</evidence>
<keyword evidence="3" id="KW-1185">Reference proteome</keyword>
<comment type="caution">
    <text evidence="2">The sequence shown here is derived from an EMBL/GenBank/DDBJ whole genome shotgun (WGS) entry which is preliminary data.</text>
</comment>
<protein>
    <recommendedName>
        <fullName evidence="4">AG1 protein</fullName>
    </recommendedName>
</protein>
<evidence type="ECO:0008006" key="4">
    <source>
        <dbReference type="Google" id="ProtNLM"/>
    </source>
</evidence>
<gene>
    <name evidence="2" type="ORF">ABZ931_22275</name>
</gene>
<feature type="region of interest" description="Disordered" evidence="1">
    <location>
        <begin position="17"/>
        <end position="38"/>
    </location>
</feature>
<accession>A0ABV3B2S9</accession>
<dbReference type="EMBL" id="JBEYXT010000105">
    <property type="protein sequence ID" value="MEU6803715.1"/>
    <property type="molecule type" value="Genomic_DNA"/>
</dbReference>
<dbReference type="Proteomes" id="UP001551189">
    <property type="component" value="Unassembled WGS sequence"/>
</dbReference>
<reference evidence="2 3" key="1">
    <citation type="submission" date="2024-06" db="EMBL/GenBank/DDBJ databases">
        <title>The Natural Products Discovery Center: Release of the First 8490 Sequenced Strains for Exploring Actinobacteria Biosynthetic Diversity.</title>
        <authorList>
            <person name="Kalkreuter E."/>
            <person name="Kautsar S.A."/>
            <person name="Yang D."/>
            <person name="Bader C.D."/>
            <person name="Teijaro C.N."/>
            <person name="Fluegel L."/>
            <person name="Davis C.M."/>
            <person name="Simpson J.R."/>
            <person name="Lauterbach L."/>
            <person name="Steele A.D."/>
            <person name="Gui C."/>
            <person name="Meng S."/>
            <person name="Li G."/>
            <person name="Viehrig K."/>
            <person name="Ye F."/>
            <person name="Su P."/>
            <person name="Kiefer A.F."/>
            <person name="Nichols A."/>
            <person name="Cepeda A.J."/>
            <person name="Yan W."/>
            <person name="Fan B."/>
            <person name="Jiang Y."/>
            <person name="Adhikari A."/>
            <person name="Zheng C.-J."/>
            <person name="Schuster L."/>
            <person name="Cowan T.M."/>
            <person name="Smanski M.J."/>
            <person name="Chevrette M.G."/>
            <person name="De Carvalho L.P.S."/>
            <person name="Shen B."/>
        </authorList>
    </citation>
    <scope>NUCLEOTIDE SEQUENCE [LARGE SCALE GENOMIC DNA]</scope>
    <source>
        <strain evidence="2 3">NPDC046851</strain>
    </source>
</reference>
<proteinExistence type="predicted"/>
<evidence type="ECO:0000313" key="2">
    <source>
        <dbReference type="EMBL" id="MEU6803715.1"/>
    </source>
</evidence>
<dbReference type="RefSeq" id="WP_359697750.1">
    <property type="nucleotide sequence ID" value="NZ_JBEYXT010000105.1"/>
</dbReference>